<dbReference type="PROSITE" id="PS50113">
    <property type="entry name" value="PAC"/>
    <property type="match status" value="1"/>
</dbReference>
<evidence type="ECO:0000259" key="5">
    <source>
        <dbReference type="PROSITE" id="PS50109"/>
    </source>
</evidence>
<evidence type="ECO:0000259" key="6">
    <source>
        <dbReference type="PROSITE" id="PS50110"/>
    </source>
</evidence>
<dbReference type="PROSITE" id="PS50110">
    <property type="entry name" value="RESPONSE_REGULATORY"/>
    <property type="match status" value="1"/>
</dbReference>
<evidence type="ECO:0000313" key="10">
    <source>
        <dbReference type="Proteomes" id="UP000219353"/>
    </source>
</evidence>
<dbReference type="PROSITE" id="PS50109">
    <property type="entry name" value="HIS_KIN"/>
    <property type="match status" value="1"/>
</dbReference>
<dbReference type="Pfam" id="PF08448">
    <property type="entry name" value="PAS_4"/>
    <property type="match status" value="1"/>
</dbReference>
<dbReference type="InterPro" id="IPR036890">
    <property type="entry name" value="HATPase_C_sf"/>
</dbReference>
<feature type="domain" description="Response regulatory" evidence="6">
    <location>
        <begin position="646"/>
        <end position="759"/>
    </location>
</feature>
<feature type="domain" description="PAC" evidence="8">
    <location>
        <begin position="221"/>
        <end position="273"/>
    </location>
</feature>
<dbReference type="Pfam" id="PF08447">
    <property type="entry name" value="PAS_3"/>
    <property type="match status" value="1"/>
</dbReference>
<protein>
    <recommendedName>
        <fullName evidence="2">histidine kinase</fullName>
        <ecNumber evidence="2">2.7.13.3</ecNumber>
    </recommendedName>
</protein>
<accession>A0A285IDP0</accession>
<dbReference type="InterPro" id="IPR003661">
    <property type="entry name" value="HisK_dim/P_dom"/>
</dbReference>
<dbReference type="GO" id="GO:0000155">
    <property type="term" value="F:phosphorelay sensor kinase activity"/>
    <property type="evidence" value="ECO:0007669"/>
    <property type="project" value="InterPro"/>
</dbReference>
<dbReference type="InterPro" id="IPR003594">
    <property type="entry name" value="HATPase_dom"/>
</dbReference>
<organism evidence="9 10">
    <name type="scientific">Arsukibacterium tuosuense</name>
    <dbReference type="NCBI Taxonomy" id="1323745"/>
    <lineage>
        <taxon>Bacteria</taxon>
        <taxon>Pseudomonadati</taxon>
        <taxon>Pseudomonadota</taxon>
        <taxon>Gammaproteobacteria</taxon>
        <taxon>Chromatiales</taxon>
        <taxon>Chromatiaceae</taxon>
        <taxon>Arsukibacterium</taxon>
    </lineage>
</organism>
<dbReference type="Pfam" id="PF02518">
    <property type="entry name" value="HATPase_c"/>
    <property type="match status" value="1"/>
</dbReference>
<dbReference type="PRINTS" id="PR00344">
    <property type="entry name" value="BCTRLSENSOR"/>
</dbReference>
<comment type="catalytic activity">
    <reaction evidence="1">
        <text>ATP + protein L-histidine = ADP + protein N-phospho-L-histidine.</text>
        <dbReference type="EC" id="2.7.13.3"/>
    </reaction>
</comment>
<dbReference type="SMART" id="SM00387">
    <property type="entry name" value="HATPase_c"/>
    <property type="match status" value="1"/>
</dbReference>
<gene>
    <name evidence="9" type="ORF">SAMN06297280_0987</name>
</gene>
<evidence type="ECO:0000313" key="9">
    <source>
        <dbReference type="EMBL" id="SNY45907.1"/>
    </source>
</evidence>
<dbReference type="Gene3D" id="3.30.565.10">
    <property type="entry name" value="Histidine kinase-like ATPase, C-terminal domain"/>
    <property type="match status" value="1"/>
</dbReference>
<dbReference type="SUPFAM" id="SSF52172">
    <property type="entry name" value="CheY-like"/>
    <property type="match status" value="1"/>
</dbReference>
<dbReference type="SUPFAM" id="SSF55785">
    <property type="entry name" value="PYP-like sensor domain (PAS domain)"/>
    <property type="match status" value="3"/>
</dbReference>
<sequence>MNINLLSNHSALFSSFFYDNPEPMWLYERTTLKYLAVNNAAIQKYGYSEQEFLAMTIADIRPAEDLPALQATIAGGSSGCKKAGVWRHLTKSGKVLFVEITSHLTAIDGTDAVMVCARDVTRQLKLESENYGLLQAEKNQREQLERSSRLLAIASRSGRLGGWRVDLETNQAQWSEQTAAIHGFSQPQTMPAEQAINFYAPAYRQLVKERFNRCAQYGTGYDEICQLIDLHGNALWVRAIGEAEYDDKGQIVAVQGAFQDVDELIRTKDQLAEVQQDLYDTLEQISDAFFLLDDNWRFIFINRTAEQLLRKPKRNLLDKNVWHCYPEAVGSVFQQQYELAATNKVTVQFDEYFAPLDCHFDVTAYPTHNGLAVYFRDISRQKQLAAQLERSTNLQQQAQQLDALAKLTGGIAHDFNNLFTVIISNTELLTETLQQQPAALKSAQLCLQAAQKATNLTRHLLAFGRRQLLKPEKLSLAVLVESAIPLLRHALNDSIELSWQQLDEQSMIELDKEHFSLALLSLVINAREAMPHGGKIVLTTEPALPEVFTQYKLTQPYYVQLRVTDNGPGMADNVRQKAFEPFFTTKMVGEGFGLGLSFVYGFMQQSGGTAYIDDNASKGCSICLLIPVHTAAAQTANKGSLLQKDRLLLVEDDELLLQHLTVVLQRAGYDVMAVPTADEAKLQIEHHHFNYIFSDIVTPGAISGSTLAHLASTLQPDIKILLTSGYSGVGPHEQGAASPFSFIAKPYNTAELLARIANL</sequence>
<dbReference type="InterPro" id="IPR005467">
    <property type="entry name" value="His_kinase_dom"/>
</dbReference>
<evidence type="ECO:0000256" key="1">
    <source>
        <dbReference type="ARBA" id="ARBA00000085"/>
    </source>
</evidence>
<dbReference type="Gene3D" id="3.30.450.20">
    <property type="entry name" value="PAS domain"/>
    <property type="match status" value="3"/>
</dbReference>
<dbReference type="Proteomes" id="UP000219353">
    <property type="component" value="Unassembled WGS sequence"/>
</dbReference>
<dbReference type="EMBL" id="OBEB01000001">
    <property type="protein sequence ID" value="SNY45907.1"/>
    <property type="molecule type" value="Genomic_DNA"/>
</dbReference>
<dbReference type="PANTHER" id="PTHR43065:SF42">
    <property type="entry name" value="TWO-COMPONENT SENSOR PPRA"/>
    <property type="match status" value="1"/>
</dbReference>
<name>A0A285IDP0_9GAMM</name>
<evidence type="ECO:0000259" key="8">
    <source>
        <dbReference type="PROSITE" id="PS50113"/>
    </source>
</evidence>
<dbReference type="Gene3D" id="1.10.287.130">
    <property type="match status" value="1"/>
</dbReference>
<dbReference type="Pfam" id="PF00072">
    <property type="entry name" value="Response_reg"/>
    <property type="match status" value="1"/>
</dbReference>
<dbReference type="Gene3D" id="3.40.50.2300">
    <property type="match status" value="1"/>
</dbReference>
<dbReference type="NCBIfam" id="TIGR00229">
    <property type="entry name" value="sensory_box"/>
    <property type="match status" value="2"/>
</dbReference>
<dbReference type="InterPro" id="IPR004358">
    <property type="entry name" value="Sig_transdc_His_kin-like_C"/>
</dbReference>
<dbReference type="InterPro" id="IPR001789">
    <property type="entry name" value="Sig_transdc_resp-reg_receiver"/>
</dbReference>
<dbReference type="InterPro" id="IPR013656">
    <property type="entry name" value="PAS_4"/>
</dbReference>
<feature type="domain" description="Histidine kinase" evidence="5">
    <location>
        <begin position="410"/>
        <end position="630"/>
    </location>
</feature>
<dbReference type="SMART" id="SM00448">
    <property type="entry name" value="REC"/>
    <property type="match status" value="1"/>
</dbReference>
<dbReference type="PROSITE" id="PS50112">
    <property type="entry name" value="PAS"/>
    <property type="match status" value="1"/>
</dbReference>
<dbReference type="SUPFAM" id="SSF55874">
    <property type="entry name" value="ATPase domain of HSP90 chaperone/DNA topoisomerase II/histidine kinase"/>
    <property type="match status" value="1"/>
</dbReference>
<evidence type="ECO:0000256" key="4">
    <source>
        <dbReference type="PROSITE-ProRule" id="PRU00169"/>
    </source>
</evidence>
<dbReference type="PANTHER" id="PTHR43065">
    <property type="entry name" value="SENSOR HISTIDINE KINASE"/>
    <property type="match status" value="1"/>
</dbReference>
<dbReference type="InterPro" id="IPR000700">
    <property type="entry name" value="PAS-assoc_C"/>
</dbReference>
<dbReference type="SUPFAM" id="SSF47384">
    <property type="entry name" value="Homodimeric domain of signal transducing histidine kinase"/>
    <property type="match status" value="1"/>
</dbReference>
<dbReference type="InterPro" id="IPR035965">
    <property type="entry name" value="PAS-like_dom_sf"/>
</dbReference>
<dbReference type="Pfam" id="PF13426">
    <property type="entry name" value="PAS_9"/>
    <property type="match status" value="1"/>
</dbReference>
<dbReference type="RefSeq" id="WP_170948930.1">
    <property type="nucleotide sequence ID" value="NZ_OBEB01000001.1"/>
</dbReference>
<dbReference type="SMART" id="SM00091">
    <property type="entry name" value="PAS"/>
    <property type="match status" value="3"/>
</dbReference>
<dbReference type="InterPro" id="IPR000014">
    <property type="entry name" value="PAS"/>
</dbReference>
<dbReference type="CDD" id="cd00082">
    <property type="entry name" value="HisKA"/>
    <property type="match status" value="1"/>
</dbReference>
<keyword evidence="10" id="KW-1185">Reference proteome</keyword>
<feature type="modified residue" description="4-aspartylphosphate" evidence="4">
    <location>
        <position position="695"/>
    </location>
</feature>
<evidence type="ECO:0000256" key="3">
    <source>
        <dbReference type="ARBA" id="ARBA00022553"/>
    </source>
</evidence>
<dbReference type="AlphaFoldDB" id="A0A285IDP0"/>
<feature type="domain" description="PAS" evidence="7">
    <location>
        <begin position="274"/>
        <end position="320"/>
    </location>
</feature>
<evidence type="ECO:0000259" key="7">
    <source>
        <dbReference type="PROSITE" id="PS50112"/>
    </source>
</evidence>
<dbReference type="InterPro" id="IPR036097">
    <property type="entry name" value="HisK_dim/P_sf"/>
</dbReference>
<keyword evidence="3 4" id="KW-0597">Phosphoprotein</keyword>
<evidence type="ECO:0000256" key="2">
    <source>
        <dbReference type="ARBA" id="ARBA00012438"/>
    </source>
</evidence>
<dbReference type="CDD" id="cd00130">
    <property type="entry name" value="PAS"/>
    <property type="match status" value="3"/>
</dbReference>
<reference evidence="10" key="1">
    <citation type="submission" date="2017-09" db="EMBL/GenBank/DDBJ databases">
        <authorList>
            <person name="Varghese N."/>
            <person name="Submissions S."/>
        </authorList>
    </citation>
    <scope>NUCLEOTIDE SEQUENCE [LARGE SCALE GENOMIC DNA]</scope>
    <source>
        <strain evidence="10">CGMCC 1.12461</strain>
    </source>
</reference>
<dbReference type="InterPro" id="IPR013655">
    <property type="entry name" value="PAS_fold_3"/>
</dbReference>
<dbReference type="EC" id="2.7.13.3" evidence="2"/>
<dbReference type="InterPro" id="IPR011006">
    <property type="entry name" value="CheY-like_superfamily"/>
</dbReference>
<proteinExistence type="predicted"/>